<organism evidence="6 7">
    <name type="scientific">Mytilus edulis</name>
    <name type="common">Blue mussel</name>
    <dbReference type="NCBI Taxonomy" id="6550"/>
    <lineage>
        <taxon>Eukaryota</taxon>
        <taxon>Metazoa</taxon>
        <taxon>Spiralia</taxon>
        <taxon>Lophotrochozoa</taxon>
        <taxon>Mollusca</taxon>
        <taxon>Bivalvia</taxon>
        <taxon>Autobranchia</taxon>
        <taxon>Pteriomorphia</taxon>
        <taxon>Mytilida</taxon>
        <taxon>Mytiloidea</taxon>
        <taxon>Mytilidae</taxon>
        <taxon>Mytilinae</taxon>
        <taxon>Mytilus</taxon>
    </lineage>
</organism>
<dbReference type="InterPro" id="IPR009060">
    <property type="entry name" value="UBA-like_sf"/>
</dbReference>
<dbReference type="SUPFAM" id="SSF53254">
    <property type="entry name" value="Phosphoglycerate mutase-like"/>
    <property type="match status" value="1"/>
</dbReference>
<dbReference type="EC" id="3.1.3.48" evidence="6"/>
<dbReference type="PROSITE" id="PS50030">
    <property type="entry name" value="UBA"/>
    <property type="match status" value="1"/>
</dbReference>
<dbReference type="Gene3D" id="3.90.1140.10">
    <property type="entry name" value="Cyclic phosphodiesterase"/>
    <property type="match status" value="1"/>
</dbReference>
<evidence type="ECO:0000256" key="2">
    <source>
        <dbReference type="ARBA" id="ARBA00022443"/>
    </source>
</evidence>
<dbReference type="Proteomes" id="UP000683360">
    <property type="component" value="Unassembled WGS sequence"/>
</dbReference>
<keyword evidence="7" id="KW-1185">Reference proteome</keyword>
<keyword evidence="3" id="KW-0963">Cytoplasm</keyword>
<evidence type="ECO:0000256" key="1">
    <source>
        <dbReference type="ARBA" id="ARBA00004496"/>
    </source>
</evidence>
<reference evidence="6" key="1">
    <citation type="submission" date="2021-03" db="EMBL/GenBank/DDBJ databases">
        <authorList>
            <person name="Bekaert M."/>
        </authorList>
    </citation>
    <scope>NUCLEOTIDE SEQUENCE</scope>
</reference>
<dbReference type="GO" id="GO:0004725">
    <property type="term" value="F:protein tyrosine phosphatase activity"/>
    <property type="evidence" value="ECO:0007669"/>
    <property type="project" value="UniProtKB-EC"/>
</dbReference>
<proteinExistence type="predicted"/>
<dbReference type="SUPFAM" id="SSF55144">
    <property type="entry name" value="LigT-like"/>
    <property type="match status" value="1"/>
</dbReference>
<dbReference type="Pfam" id="PF22562">
    <property type="entry name" value="UBA_7"/>
    <property type="match status" value="1"/>
</dbReference>
<evidence type="ECO:0000313" key="6">
    <source>
        <dbReference type="EMBL" id="CAG2245737.1"/>
    </source>
</evidence>
<dbReference type="InterPro" id="IPR036028">
    <property type="entry name" value="SH3-like_dom_sf"/>
</dbReference>
<gene>
    <name evidence="6" type="ORF">MEDL_57757</name>
</gene>
<feature type="region of interest" description="Disordered" evidence="4">
    <location>
        <begin position="344"/>
        <end position="402"/>
    </location>
</feature>
<evidence type="ECO:0000313" key="7">
    <source>
        <dbReference type="Proteomes" id="UP000683360"/>
    </source>
</evidence>
<comment type="subcellular location">
    <subcellularLocation>
        <location evidence="1">Cytoplasm</location>
    </subcellularLocation>
</comment>
<dbReference type="InterPro" id="IPR029033">
    <property type="entry name" value="His_PPase_superfam"/>
</dbReference>
<dbReference type="PANTHER" id="PTHR16469">
    <property type="entry name" value="UBIQUITIN-ASSOCIATED AND SH3 DOMAIN-CONTAINING BA-RELATED"/>
    <property type="match status" value="1"/>
</dbReference>
<dbReference type="PANTHER" id="PTHR16469:SF27">
    <property type="entry name" value="UBIQUITIN-ASSOCIATED AND SH3 DOMAIN-CONTAINING BA-RELATED"/>
    <property type="match status" value="1"/>
</dbReference>
<dbReference type="EMBL" id="CAJPWZ010002785">
    <property type="protein sequence ID" value="CAG2245737.1"/>
    <property type="molecule type" value="Genomic_DNA"/>
</dbReference>
<keyword evidence="6" id="KW-0378">Hydrolase</keyword>
<feature type="domain" description="UBA" evidence="5">
    <location>
        <begin position="15"/>
        <end position="60"/>
    </location>
</feature>
<dbReference type="Gene3D" id="2.30.30.40">
    <property type="entry name" value="SH3 Domains"/>
    <property type="match status" value="1"/>
</dbReference>
<dbReference type="SUPFAM" id="SSF46934">
    <property type="entry name" value="UBA-like"/>
    <property type="match status" value="1"/>
</dbReference>
<evidence type="ECO:0000256" key="4">
    <source>
        <dbReference type="SAM" id="MobiDB-lite"/>
    </source>
</evidence>
<dbReference type="InterPro" id="IPR013078">
    <property type="entry name" value="His_Pase_superF_clade-1"/>
</dbReference>
<dbReference type="GO" id="GO:0005737">
    <property type="term" value="C:cytoplasm"/>
    <property type="evidence" value="ECO:0007669"/>
    <property type="project" value="UniProtKB-SubCell"/>
</dbReference>
<accession>A0A8S3UPY5</accession>
<dbReference type="InterPro" id="IPR015940">
    <property type="entry name" value="UBA"/>
</dbReference>
<keyword evidence="2" id="KW-0728">SH3 domain</keyword>
<dbReference type="OrthoDB" id="414418at2759"/>
<evidence type="ECO:0000259" key="5">
    <source>
        <dbReference type="PROSITE" id="PS50030"/>
    </source>
</evidence>
<evidence type="ECO:0000256" key="3">
    <source>
        <dbReference type="ARBA" id="ARBA00022490"/>
    </source>
</evidence>
<dbReference type="Gene3D" id="3.40.50.1240">
    <property type="entry name" value="Phosphoglycerate mutase-like"/>
    <property type="match status" value="1"/>
</dbReference>
<dbReference type="Gene3D" id="1.10.8.10">
    <property type="entry name" value="DNA helicase RuvA subunit, C-terminal domain"/>
    <property type="match status" value="1"/>
</dbReference>
<dbReference type="Pfam" id="PF00300">
    <property type="entry name" value="His_Phos_1"/>
    <property type="match status" value="1"/>
</dbReference>
<dbReference type="CDD" id="cd14301">
    <property type="entry name" value="UBA_UBS3B"/>
    <property type="match status" value="1"/>
</dbReference>
<sequence>MASADLPTRHHRNDTIKRRQTPSALDILMQMGFPKQRAEKAIAATGDNGVQLASDWLLSHVHDPTLDSNIPREYILYLCPVGPLQKQLTEFWEKSQNMCGFNGAHSYFPHVTLCPFFKCDDNKVHVLSEAMAKMEEKLSQCPGKLQLDFFSQVNFIGLFIRDQHYDFLMKIADDFSAEIRKSGVNLEPHRKQLHMTLAYQYPTEQHEALLKLAKEIDLSADVRWDYRLYSRDARSGATEVRKVIKCYTHQLGDELELIEGDFISVDLAEVEKSKDRWYHGTSWLTGNAGMFPGTYTKKTQETFAWTKQRSYPLVERPSSVNPVTNGFHSEVAHDENQYALVVKNRPHDSPKFTRSHPPKKTRAESPPPKLPPTKINRADSNPTKITRAESPPPKLPPKKQGPCKLFIMRHGERPDFSLGRSWFEEAFDDDGVYTRKNLNLPEKMYKRKTYLEYNYDPPLTEVGKFQAKIAGEYLLKTNCSISHIYTSPSLRCVQTSVEVYKVLGLTNKIKIEPGLFEWTYHVGVPKFMDPQELTDVGLPILTNHCPQFVREDLDPDETVDELYHRCNRATREILKSHEKSGDSVLLVGHSGTLDLCSRSLLGKQSKTEPQYQDFITKIPFCCAISIQQSPDKKKWTVCSDHHLPLSMGKCTGLKIDTLKRVME</sequence>
<dbReference type="FunFam" id="1.10.8.10:FF:000053">
    <property type="entry name" value="Ubiquitin-associated and SH3 domain-containing, A"/>
    <property type="match status" value="1"/>
</dbReference>
<dbReference type="CDD" id="cd07067">
    <property type="entry name" value="HP_PGM_like"/>
    <property type="match status" value="1"/>
</dbReference>
<dbReference type="InterPro" id="IPR051710">
    <property type="entry name" value="Phosphatase_SH3-domain"/>
</dbReference>
<dbReference type="SUPFAM" id="SSF50044">
    <property type="entry name" value="SH3-domain"/>
    <property type="match status" value="1"/>
</dbReference>
<protein>
    <submittedName>
        <fullName evidence="6">UBASH3</fullName>
        <ecNumber evidence="6">3.1.3.48</ecNumber>
    </submittedName>
</protein>
<dbReference type="InterPro" id="IPR009097">
    <property type="entry name" value="Cyclic_Pdiesterase"/>
</dbReference>
<dbReference type="AlphaFoldDB" id="A0A8S3UPY5"/>
<dbReference type="SMART" id="SM00165">
    <property type="entry name" value="UBA"/>
    <property type="match status" value="1"/>
</dbReference>
<name>A0A8S3UPY5_MYTED</name>
<comment type="caution">
    <text evidence="6">The sequence shown here is derived from an EMBL/GenBank/DDBJ whole genome shotgun (WGS) entry which is preliminary data.</text>
</comment>